<evidence type="ECO:0000259" key="1">
    <source>
        <dbReference type="PROSITE" id="PS51664"/>
    </source>
</evidence>
<proteinExistence type="predicted"/>
<dbReference type="GO" id="GO:0005840">
    <property type="term" value="C:ribosome"/>
    <property type="evidence" value="ECO:0007669"/>
    <property type="project" value="UniProtKB-KW"/>
</dbReference>
<feature type="domain" description="YcaO" evidence="1">
    <location>
        <begin position="61"/>
        <end position="429"/>
    </location>
</feature>
<name>A0A3B0WI29_9ZZZZ</name>
<dbReference type="AlphaFoldDB" id="A0A3B0WI29"/>
<dbReference type="InterPro" id="IPR003776">
    <property type="entry name" value="YcaO-like_dom"/>
</dbReference>
<protein>
    <submittedName>
        <fullName evidence="2">Ribosomal protein S12p methylthiotransferase accessory factor YcaO</fullName>
    </submittedName>
</protein>
<dbReference type="InterPro" id="IPR041080">
    <property type="entry name" value="YcaO_C"/>
</dbReference>
<dbReference type="GO" id="GO:0016740">
    <property type="term" value="F:transferase activity"/>
    <property type="evidence" value="ECO:0007669"/>
    <property type="project" value="UniProtKB-KW"/>
</dbReference>
<keyword evidence="2" id="KW-0808">Transferase</keyword>
<keyword evidence="2" id="KW-0689">Ribosomal protein</keyword>
<evidence type="ECO:0000313" key="2">
    <source>
        <dbReference type="EMBL" id="VAW50287.1"/>
    </source>
</evidence>
<dbReference type="PROSITE" id="PS51664">
    <property type="entry name" value="YCAO"/>
    <property type="match status" value="1"/>
</dbReference>
<reference evidence="2" key="1">
    <citation type="submission" date="2018-06" db="EMBL/GenBank/DDBJ databases">
        <authorList>
            <person name="Zhirakovskaya E."/>
        </authorList>
    </citation>
    <scope>NUCLEOTIDE SEQUENCE</scope>
</reference>
<gene>
    <name evidence="2" type="ORF">MNBD_GAMMA06-648</name>
</gene>
<accession>A0A3B0WI29</accession>
<dbReference type="Pfam" id="PF18381">
    <property type="entry name" value="YcaO_C"/>
    <property type="match status" value="1"/>
</dbReference>
<dbReference type="NCBIfam" id="NF040716">
    <property type="entry name" value="YcaO_for_S12"/>
    <property type="match status" value="1"/>
</dbReference>
<dbReference type="EMBL" id="UOFD01000010">
    <property type="protein sequence ID" value="VAW50287.1"/>
    <property type="molecule type" value="Genomic_DNA"/>
</dbReference>
<dbReference type="PANTHER" id="PTHR37809:SF1">
    <property type="entry name" value="RIBOSOMAL PROTEIN S12 METHYLTHIOTRANSFERASE ACCESSORY FACTOR YCAO"/>
    <property type="match status" value="1"/>
</dbReference>
<dbReference type="Gene3D" id="3.30.160.660">
    <property type="match status" value="1"/>
</dbReference>
<dbReference type="Pfam" id="PF02624">
    <property type="entry name" value="YcaO"/>
    <property type="match status" value="1"/>
</dbReference>
<organism evidence="2">
    <name type="scientific">hydrothermal vent metagenome</name>
    <dbReference type="NCBI Taxonomy" id="652676"/>
    <lineage>
        <taxon>unclassified sequences</taxon>
        <taxon>metagenomes</taxon>
        <taxon>ecological metagenomes</taxon>
    </lineage>
</organism>
<dbReference type="PANTHER" id="PTHR37809">
    <property type="entry name" value="RIBOSOMAL PROTEIN S12 METHYLTHIOTRANSFERASE ACCESSORY FACTOR YCAO"/>
    <property type="match status" value="1"/>
</dbReference>
<dbReference type="NCBIfam" id="TIGR00702">
    <property type="entry name" value="YcaO-type kinase domain"/>
    <property type="match status" value="1"/>
</dbReference>
<sequence length="583" mass="66700">MNEQTFIKGKDAALEESIASMQQKLIDLNFDIEEASWLNPVPNVFSVHIRDKDCGLMFTNGKGTTKKSCLASALGEYFERLSCNYFFADFYLGEKFANETFVHYPDERWFKTEAPNDNLPEGLLDKKLWQYYDPEQEITASKIFDTNSGTGERGICACPYFRQRDAKTIWFPINIIGNSYVSNGMSAGNTKNEARVQSLSEVFERYIKNKIIAEGICLPEVPKNVLQRFPQIVEAIKKLEQHGYQLRIADASLGGRYPVMSVTLINPTNATVFASFGAHPSFEVALERTVTELLQGRNLDQLDGFQAPSFDLDEIADHHNLETHFIDSSGLIAYDFFKNKPDYEFSDWDHDASTTDEFSYLCDIIHQLDFDIYIADYEHLNVYSCRILVPGMSDIYPVDDLVWNNNNEGALFREEILSLKNLDETRWLSIFNRLNEGGYSDYQRVAEFIGIAPDARTTWASLRIGELKAMLCLALKNDEAIDWVNWSIHIDQLDKDAARFYLCLQALLEINDNEQQNLEDYTDSLKLMFGEKTLSDCLDIISGKENFFGLHSPGLSLEGFSTHKKLLDGYKKLHLAKQNNWQK</sequence>
<keyword evidence="2" id="KW-0687">Ribonucleoprotein</keyword>